<accession>K0T854</accession>
<dbReference type="Proteomes" id="UP000266841">
    <property type="component" value="Unassembled WGS sequence"/>
</dbReference>
<dbReference type="AlphaFoldDB" id="K0T854"/>
<name>K0T854_THAOC</name>
<reference evidence="2 3" key="1">
    <citation type="journal article" date="2012" name="Genome Biol.">
        <title>Genome and low-iron response of an oceanic diatom adapted to chronic iron limitation.</title>
        <authorList>
            <person name="Lommer M."/>
            <person name="Specht M."/>
            <person name="Roy A.S."/>
            <person name="Kraemer L."/>
            <person name="Andreson R."/>
            <person name="Gutowska M.A."/>
            <person name="Wolf J."/>
            <person name="Bergner S.V."/>
            <person name="Schilhabel M.B."/>
            <person name="Klostermeier U.C."/>
            <person name="Beiko R.G."/>
            <person name="Rosenstiel P."/>
            <person name="Hippler M."/>
            <person name="Laroche J."/>
        </authorList>
    </citation>
    <scope>NUCLEOTIDE SEQUENCE [LARGE SCALE GENOMIC DNA]</scope>
    <source>
        <strain evidence="2 3">CCMP1005</strain>
    </source>
</reference>
<gene>
    <name evidence="2" type="ORF">THAOC_12440</name>
</gene>
<proteinExistence type="predicted"/>
<feature type="compositionally biased region" description="Basic residues" evidence="1">
    <location>
        <begin position="154"/>
        <end position="165"/>
    </location>
</feature>
<feature type="region of interest" description="Disordered" evidence="1">
    <location>
        <begin position="129"/>
        <end position="165"/>
    </location>
</feature>
<organism evidence="2 3">
    <name type="scientific">Thalassiosira oceanica</name>
    <name type="common">Marine diatom</name>
    <dbReference type="NCBI Taxonomy" id="159749"/>
    <lineage>
        <taxon>Eukaryota</taxon>
        <taxon>Sar</taxon>
        <taxon>Stramenopiles</taxon>
        <taxon>Ochrophyta</taxon>
        <taxon>Bacillariophyta</taxon>
        <taxon>Coscinodiscophyceae</taxon>
        <taxon>Thalassiosirophycidae</taxon>
        <taxon>Thalassiosirales</taxon>
        <taxon>Thalassiosiraceae</taxon>
        <taxon>Thalassiosira</taxon>
    </lineage>
</organism>
<protein>
    <submittedName>
        <fullName evidence="2">Uncharacterized protein</fullName>
    </submittedName>
</protein>
<evidence type="ECO:0000313" key="3">
    <source>
        <dbReference type="Proteomes" id="UP000266841"/>
    </source>
</evidence>
<comment type="caution">
    <text evidence="2">The sequence shown here is derived from an EMBL/GenBank/DDBJ whole genome shotgun (WGS) entry which is preliminary data.</text>
</comment>
<keyword evidence="3" id="KW-1185">Reference proteome</keyword>
<dbReference type="EMBL" id="AGNL01014617">
    <property type="protein sequence ID" value="EJK66627.1"/>
    <property type="molecule type" value="Genomic_DNA"/>
</dbReference>
<sequence length="165" mass="18342">MMRSRTFLLFSSSPGKPWAHNRCQLQGGKLIANRQRFPPVVQQLDGKADTTGRVQTTARRRVLDPRLPARPRPPYSLERMEMERQAFGFCLLQNAFTTSSALLFLCLACRPSASAPSNSPLLRRVAPRSAPLGRAPRPPEDQAGQGQWSSHRVMSLHRGRGAAVN</sequence>
<evidence type="ECO:0000313" key="2">
    <source>
        <dbReference type="EMBL" id="EJK66627.1"/>
    </source>
</evidence>
<evidence type="ECO:0000256" key="1">
    <source>
        <dbReference type="SAM" id="MobiDB-lite"/>
    </source>
</evidence>